<feature type="domain" description="Beta-lactamase-related" evidence="3">
    <location>
        <begin position="363"/>
        <end position="476"/>
    </location>
</feature>
<sequence length="491" mass="54080">MRQSGFMLGLLLLLGVWLAPHTARAQQSDVETGMVEWPRGEMIEALDYFIARRMKELDVPGLALAVVEDGRIVFEKGYGVADIDGDQPVSENTLFEVGALGLPVEAYGAMLLAREQKLFLDVPLARSLKTQWLRDEDARGKITLRHVLNHTSGLNDLVRLGSRSVGSEPGERFAYSGVGFMYLAHVMAQVEGLPFDRLMRVRIFRPLGMSSSGYVVPEEIVGSVARGHHALWVPIAAFAVPMLVTFLVLGLVTLVVARLWLRRLKLEPLDLLPAAFLALLVPCLSLYLFRGGWTLLFCAGYFVAWLAAVAGAAAALHYLRFIFEQGRHDGIVSRGLGRRLPVSPFILGLVFAVSLFFMPWQVPAPARDGDDFNAALSLRSSAHDLGLFISGFLDGAIVGEEWRDRMIEERIEIKRRPGAISGWGLGFGTRENQDGLTLWQNSSYIGSQGLMVIDPTRRVGVVVLANADSGEQLVQEIAGHVLGAEEPWRRP</sequence>
<dbReference type="EMBL" id="CP000774">
    <property type="protein sequence ID" value="ABS62995.1"/>
    <property type="molecule type" value="Genomic_DNA"/>
</dbReference>
<keyword evidence="5" id="KW-1185">Reference proteome</keyword>
<keyword evidence="2" id="KW-0732">Signal</keyword>
<evidence type="ECO:0000313" key="4">
    <source>
        <dbReference type="EMBL" id="ABS62995.1"/>
    </source>
</evidence>
<dbReference type="InterPro" id="IPR001466">
    <property type="entry name" value="Beta-lactam-related"/>
</dbReference>
<gene>
    <name evidence="4" type="ordered locus">Plav_1375</name>
</gene>
<keyword evidence="1" id="KW-0812">Transmembrane</keyword>
<protein>
    <submittedName>
        <fullName evidence="4">Beta-lactamase</fullName>
    </submittedName>
</protein>
<dbReference type="STRING" id="402881.Plav_1375"/>
<dbReference type="InterPro" id="IPR012338">
    <property type="entry name" value="Beta-lactam/transpept-like"/>
</dbReference>
<organism evidence="4 5">
    <name type="scientific">Parvibaculum lavamentivorans (strain DS-1 / DSM 13023 / NCIMB 13966)</name>
    <dbReference type="NCBI Taxonomy" id="402881"/>
    <lineage>
        <taxon>Bacteria</taxon>
        <taxon>Pseudomonadati</taxon>
        <taxon>Pseudomonadota</taxon>
        <taxon>Alphaproteobacteria</taxon>
        <taxon>Hyphomicrobiales</taxon>
        <taxon>Parvibaculaceae</taxon>
        <taxon>Parvibaculum</taxon>
    </lineage>
</organism>
<name>A7HSW2_PARL1</name>
<accession>A7HSW2</accession>
<evidence type="ECO:0000313" key="5">
    <source>
        <dbReference type="Proteomes" id="UP000006377"/>
    </source>
</evidence>
<proteinExistence type="predicted"/>
<feature type="transmembrane region" description="Helical" evidence="1">
    <location>
        <begin position="340"/>
        <end position="360"/>
    </location>
</feature>
<feature type="transmembrane region" description="Helical" evidence="1">
    <location>
        <begin position="294"/>
        <end position="319"/>
    </location>
</feature>
<dbReference type="PANTHER" id="PTHR46825:SF9">
    <property type="entry name" value="BETA-LACTAMASE-RELATED DOMAIN-CONTAINING PROTEIN"/>
    <property type="match status" value="1"/>
</dbReference>
<dbReference type="InterPro" id="IPR050491">
    <property type="entry name" value="AmpC-like"/>
</dbReference>
<reference evidence="4 5" key="1">
    <citation type="journal article" date="2011" name="Stand. Genomic Sci.">
        <title>Complete genome sequence of Parvibaculum lavamentivorans type strain (DS-1(T)).</title>
        <authorList>
            <person name="Schleheck D."/>
            <person name="Weiss M."/>
            <person name="Pitluck S."/>
            <person name="Bruce D."/>
            <person name="Land M.L."/>
            <person name="Han S."/>
            <person name="Saunders E."/>
            <person name="Tapia R."/>
            <person name="Detter C."/>
            <person name="Brettin T."/>
            <person name="Han J."/>
            <person name="Woyke T."/>
            <person name="Goodwin L."/>
            <person name="Pennacchio L."/>
            <person name="Nolan M."/>
            <person name="Cook A.M."/>
            <person name="Kjelleberg S."/>
            <person name="Thomas T."/>
        </authorList>
    </citation>
    <scope>NUCLEOTIDE SEQUENCE [LARGE SCALE GENOMIC DNA]</scope>
    <source>
        <strain evidence="5">DS-1 / DSM 13023 / NCIMB 13966</strain>
    </source>
</reference>
<evidence type="ECO:0000259" key="3">
    <source>
        <dbReference type="Pfam" id="PF00144"/>
    </source>
</evidence>
<keyword evidence="1" id="KW-1133">Transmembrane helix</keyword>
<feature type="transmembrane region" description="Helical" evidence="1">
    <location>
        <begin position="231"/>
        <end position="257"/>
    </location>
</feature>
<dbReference type="Pfam" id="PF00144">
    <property type="entry name" value="Beta-lactamase"/>
    <property type="match status" value="2"/>
</dbReference>
<dbReference type="PANTHER" id="PTHR46825">
    <property type="entry name" value="D-ALANYL-D-ALANINE-CARBOXYPEPTIDASE/ENDOPEPTIDASE AMPH"/>
    <property type="match status" value="1"/>
</dbReference>
<evidence type="ECO:0000256" key="1">
    <source>
        <dbReference type="SAM" id="Phobius"/>
    </source>
</evidence>
<dbReference type="AlphaFoldDB" id="A7HSW2"/>
<dbReference type="Proteomes" id="UP000006377">
    <property type="component" value="Chromosome"/>
</dbReference>
<dbReference type="KEGG" id="pla:Plav_1375"/>
<dbReference type="eggNOG" id="COG1680">
    <property type="taxonomic scope" value="Bacteria"/>
</dbReference>
<feature type="transmembrane region" description="Helical" evidence="1">
    <location>
        <begin position="269"/>
        <end position="288"/>
    </location>
</feature>
<feature type="domain" description="Beta-lactamase-related" evidence="3">
    <location>
        <begin position="49"/>
        <end position="229"/>
    </location>
</feature>
<dbReference type="SUPFAM" id="SSF56601">
    <property type="entry name" value="beta-lactamase/transpeptidase-like"/>
    <property type="match status" value="1"/>
</dbReference>
<dbReference type="HOGENOM" id="CLU_020027_8_3_5"/>
<feature type="signal peptide" evidence="2">
    <location>
        <begin position="1"/>
        <end position="25"/>
    </location>
</feature>
<feature type="chain" id="PRO_5002707436" evidence="2">
    <location>
        <begin position="26"/>
        <end position="491"/>
    </location>
</feature>
<evidence type="ECO:0000256" key="2">
    <source>
        <dbReference type="SAM" id="SignalP"/>
    </source>
</evidence>
<dbReference type="Gene3D" id="3.40.710.10">
    <property type="entry name" value="DD-peptidase/beta-lactamase superfamily"/>
    <property type="match status" value="2"/>
</dbReference>
<keyword evidence="1" id="KW-0472">Membrane</keyword>